<feature type="domain" description="tRNA-guanine(15) transglycosylase-like" evidence="7">
    <location>
        <begin position="204"/>
        <end position="594"/>
    </location>
</feature>
<keyword evidence="3" id="KW-0819">tRNA processing</keyword>
<dbReference type="PANTHER" id="PTHR43468">
    <property type="match status" value="1"/>
</dbReference>
<evidence type="ECO:0000259" key="7">
    <source>
        <dbReference type="Pfam" id="PF01702"/>
    </source>
</evidence>
<sequence length="595" mass="66881">MHLGVILSGLFLPGRRALVFKSYTVRSNNWKTSKSIIKIRVIMSSGVVGSQNEEEETMTARELRKELRRLEHASKGSGRTSARTEEKEKILARLKLQEEKEKVILDIKSNITIKRKALKALDDQGDERMALKREIDELNSRYESLTGEKTYTKKRKRASSHQLETDYTRPENILADGPSADQFEQWLPRDYFKFEVVHESTKSRARVCRITTPHGVIETPCFVPVGTNAAAKCVSSEQCKEVQLMFCNTYHLLVHPGSDVIEAAGGLHSFMNRHAPIITDSGGFQVFSLAAATEDEDGPELKMKRVRRTGKNSEKTNDKHANNGQLLTVNEHGTSFRSYLDGSIIQLTPESSVAAQKKLGADIIIPLDELPPYHVTRERLAASVALSHRWMARSLAAHLKDKRKQAMYAVIHGGVDRQLRSHSVEYLTSLPFDGFAVGGSLGKDKSEMFHLLNFLMPLLPRNKPNHVLGIADPDSAKNLVPLGVDTMDSCNPTRVARHGTLFVSTANDHDNEDAHSAPSSKDGILRIKQGRFQEDFRPIDPFLPVDTLPGYSRAYLHHLFKQNEPLALTLASIHNIKFMNFYMADLRKKIMNNEI</sequence>
<dbReference type="AlphaFoldDB" id="A0A7S3NKL7"/>
<reference evidence="8" key="1">
    <citation type="submission" date="2021-01" db="EMBL/GenBank/DDBJ databases">
        <authorList>
            <person name="Corre E."/>
            <person name="Pelletier E."/>
            <person name="Niang G."/>
            <person name="Scheremetjew M."/>
            <person name="Finn R."/>
            <person name="Kale V."/>
            <person name="Holt S."/>
            <person name="Cochrane G."/>
            <person name="Meng A."/>
            <person name="Brown T."/>
            <person name="Cohen L."/>
        </authorList>
    </citation>
    <scope>NUCLEOTIDE SEQUENCE</scope>
    <source>
        <strain evidence="8">CCMP1510</strain>
    </source>
</reference>
<keyword evidence="1" id="KW-0328">Glycosyltransferase</keyword>
<dbReference type="InterPro" id="IPR002616">
    <property type="entry name" value="tRNA_ribo_trans-like"/>
</dbReference>
<feature type="coiled-coil region" evidence="5">
    <location>
        <begin position="121"/>
        <end position="148"/>
    </location>
</feature>
<keyword evidence="6" id="KW-0732">Signal</keyword>
<accession>A0A7S3NKL7</accession>
<evidence type="ECO:0000256" key="2">
    <source>
        <dbReference type="ARBA" id="ARBA00022679"/>
    </source>
</evidence>
<feature type="signal peptide" evidence="6">
    <location>
        <begin position="1"/>
        <end position="17"/>
    </location>
</feature>
<evidence type="ECO:0000256" key="6">
    <source>
        <dbReference type="SAM" id="SignalP"/>
    </source>
</evidence>
<dbReference type="Pfam" id="PF01702">
    <property type="entry name" value="TGT"/>
    <property type="match status" value="1"/>
</dbReference>
<dbReference type="InterPro" id="IPR036511">
    <property type="entry name" value="TGT-like_sf"/>
</dbReference>
<evidence type="ECO:0000256" key="5">
    <source>
        <dbReference type="SAM" id="Coils"/>
    </source>
</evidence>
<keyword evidence="2" id="KW-0808">Transferase</keyword>
<dbReference type="GO" id="GO:0006400">
    <property type="term" value="P:tRNA modification"/>
    <property type="evidence" value="ECO:0007669"/>
    <property type="project" value="InterPro"/>
</dbReference>
<keyword evidence="4" id="KW-0479">Metal-binding</keyword>
<evidence type="ECO:0000313" key="8">
    <source>
        <dbReference type="EMBL" id="CAE0366378.1"/>
    </source>
</evidence>
<evidence type="ECO:0000256" key="3">
    <source>
        <dbReference type="ARBA" id="ARBA00022694"/>
    </source>
</evidence>
<gene>
    <name evidence="8" type="ORF">ALAG00032_LOCUS7122</name>
</gene>
<dbReference type="SUPFAM" id="SSF51713">
    <property type="entry name" value="tRNA-guanine transglycosylase"/>
    <property type="match status" value="1"/>
</dbReference>
<dbReference type="Gene3D" id="3.20.20.105">
    <property type="entry name" value="Queuine tRNA-ribosyltransferase-like"/>
    <property type="match status" value="1"/>
</dbReference>
<keyword evidence="5" id="KW-0175">Coiled coil</keyword>
<proteinExistence type="predicted"/>
<evidence type="ECO:0000256" key="4">
    <source>
        <dbReference type="ARBA" id="ARBA00022723"/>
    </source>
</evidence>
<dbReference type="NCBIfam" id="TIGR00449">
    <property type="entry name" value="tgt_general"/>
    <property type="match status" value="1"/>
</dbReference>
<name>A0A7S3NKL7_9STRA</name>
<protein>
    <recommendedName>
        <fullName evidence="7">tRNA-guanine(15) transglycosylase-like domain-containing protein</fullName>
    </recommendedName>
</protein>
<dbReference type="GO" id="GO:0008479">
    <property type="term" value="F:tRNA-guanosine(34) queuine transglycosylase activity"/>
    <property type="evidence" value="ECO:0007669"/>
    <property type="project" value="InterPro"/>
</dbReference>
<organism evidence="8">
    <name type="scientific">Aureoumbra lagunensis</name>
    <dbReference type="NCBI Taxonomy" id="44058"/>
    <lineage>
        <taxon>Eukaryota</taxon>
        <taxon>Sar</taxon>
        <taxon>Stramenopiles</taxon>
        <taxon>Ochrophyta</taxon>
        <taxon>Pelagophyceae</taxon>
        <taxon>Pelagomonadales</taxon>
        <taxon>Aureoumbra</taxon>
    </lineage>
</organism>
<dbReference type="PANTHER" id="PTHR43468:SF1">
    <property type="entry name" value="TRNA-GUANOSINE(34) QUEUINE TRANSGLYCOSYLASE"/>
    <property type="match status" value="1"/>
</dbReference>
<dbReference type="EMBL" id="HBIJ01010356">
    <property type="protein sequence ID" value="CAE0366378.1"/>
    <property type="molecule type" value="Transcribed_RNA"/>
</dbReference>
<dbReference type="InterPro" id="IPR004803">
    <property type="entry name" value="TGT"/>
</dbReference>
<feature type="chain" id="PRO_5031421635" description="tRNA-guanine(15) transglycosylase-like domain-containing protein" evidence="6">
    <location>
        <begin position="18"/>
        <end position="595"/>
    </location>
</feature>
<dbReference type="GO" id="GO:0046872">
    <property type="term" value="F:metal ion binding"/>
    <property type="evidence" value="ECO:0007669"/>
    <property type="project" value="UniProtKB-KW"/>
</dbReference>
<dbReference type="NCBIfam" id="TIGR00430">
    <property type="entry name" value="Q_tRNA_tgt"/>
    <property type="match status" value="1"/>
</dbReference>
<evidence type="ECO:0000256" key="1">
    <source>
        <dbReference type="ARBA" id="ARBA00022676"/>
    </source>
</evidence>